<accession>A0A450YBT3</accession>
<organism evidence="1">
    <name type="scientific">Candidatus Kentrum sp. TC</name>
    <dbReference type="NCBI Taxonomy" id="2126339"/>
    <lineage>
        <taxon>Bacteria</taxon>
        <taxon>Pseudomonadati</taxon>
        <taxon>Pseudomonadota</taxon>
        <taxon>Gammaproteobacteria</taxon>
        <taxon>Candidatus Kentrum</taxon>
    </lineage>
</organism>
<sequence>MRPHLCVKGPRRGIATTSSGMGLERMRLIFVSMARRAIGMKGGFRLSRCLSFRRQSRASRTPPSEWRSSRRCSKARRWGVGSPRRHDGIRRQVPPIVVIATPLFALISVIPLKWFDSVIGGIDIDMRFDYWSNSPSCFGIEGRPRSLSAVPMILALSTSLSSSAR</sequence>
<dbReference type="EMBL" id="CAADFT010000003">
    <property type="protein sequence ID" value="VFK39006.1"/>
    <property type="molecule type" value="Genomic_DNA"/>
</dbReference>
<dbReference type="AlphaFoldDB" id="A0A450YBT3"/>
<name>A0A450YBT3_9GAMM</name>
<protein>
    <submittedName>
        <fullName evidence="1">Uncharacterized protein</fullName>
    </submittedName>
</protein>
<reference evidence="1" key="1">
    <citation type="submission" date="2019-02" db="EMBL/GenBank/DDBJ databases">
        <authorList>
            <person name="Gruber-Vodicka R. H."/>
            <person name="Seah K. B. B."/>
        </authorList>
    </citation>
    <scope>NUCLEOTIDE SEQUENCE</scope>
    <source>
        <strain evidence="1">BECK_BZ125</strain>
    </source>
</reference>
<evidence type="ECO:0000313" key="1">
    <source>
        <dbReference type="EMBL" id="VFK39006.1"/>
    </source>
</evidence>
<gene>
    <name evidence="1" type="ORF">BECKTC1821E_GA0114239_100378</name>
</gene>
<proteinExistence type="predicted"/>